<reference evidence="4" key="1">
    <citation type="submission" date="2018-05" db="EMBL/GenBank/DDBJ databases">
        <authorList>
            <person name="Lanie J.A."/>
            <person name="Ng W.-L."/>
            <person name="Kazmierczak K.M."/>
            <person name="Andrzejewski T.M."/>
            <person name="Davidsen T.M."/>
            <person name="Wayne K.J."/>
            <person name="Tettelin H."/>
            <person name="Glass J.I."/>
            <person name="Rusch D."/>
            <person name="Podicherti R."/>
            <person name="Tsui H.-C.T."/>
            <person name="Winkler M.E."/>
        </authorList>
    </citation>
    <scope>NUCLEOTIDE SEQUENCE</scope>
</reference>
<name>A0A381NHG2_9ZZZZ</name>
<dbReference type="AlphaFoldDB" id="A0A381NHG2"/>
<protein>
    <recommendedName>
        <fullName evidence="3">UDP-glucose/GDP-mannose dehydrogenase C-terminal domain-containing protein</fullName>
    </recommendedName>
</protein>
<dbReference type="InterPro" id="IPR008927">
    <property type="entry name" value="6-PGluconate_DH-like_C_sf"/>
</dbReference>
<dbReference type="PIRSF" id="PIRSF500136">
    <property type="entry name" value="UDP_ManNAc_DH"/>
    <property type="match status" value="1"/>
</dbReference>
<evidence type="ECO:0000259" key="3">
    <source>
        <dbReference type="SMART" id="SM00984"/>
    </source>
</evidence>
<dbReference type="InterPro" id="IPR017476">
    <property type="entry name" value="UDP-Glc/GDP-Man"/>
</dbReference>
<evidence type="ECO:0000256" key="1">
    <source>
        <dbReference type="ARBA" id="ARBA00023002"/>
    </source>
</evidence>
<dbReference type="GO" id="GO:0000271">
    <property type="term" value="P:polysaccharide biosynthetic process"/>
    <property type="evidence" value="ECO:0007669"/>
    <property type="project" value="InterPro"/>
</dbReference>
<dbReference type="Gene3D" id="3.40.50.720">
    <property type="entry name" value="NAD(P)-binding Rossmann-like Domain"/>
    <property type="match status" value="2"/>
</dbReference>
<organism evidence="4">
    <name type="scientific">marine metagenome</name>
    <dbReference type="NCBI Taxonomy" id="408172"/>
    <lineage>
        <taxon>unclassified sequences</taxon>
        <taxon>metagenomes</taxon>
        <taxon>ecological metagenomes</taxon>
    </lineage>
</organism>
<evidence type="ECO:0000313" key="4">
    <source>
        <dbReference type="EMBL" id="SUZ54020.1"/>
    </source>
</evidence>
<dbReference type="GO" id="GO:0016628">
    <property type="term" value="F:oxidoreductase activity, acting on the CH-CH group of donors, NAD or NADP as acceptor"/>
    <property type="evidence" value="ECO:0007669"/>
    <property type="project" value="InterPro"/>
</dbReference>
<dbReference type="EMBL" id="UINC01000363">
    <property type="protein sequence ID" value="SUZ54020.1"/>
    <property type="molecule type" value="Genomic_DNA"/>
</dbReference>
<dbReference type="GO" id="GO:0016616">
    <property type="term" value="F:oxidoreductase activity, acting on the CH-OH group of donors, NAD or NADP as acceptor"/>
    <property type="evidence" value="ECO:0007669"/>
    <property type="project" value="InterPro"/>
</dbReference>
<dbReference type="SMART" id="SM00984">
    <property type="entry name" value="UDPG_MGDP_dh_C"/>
    <property type="match status" value="1"/>
</dbReference>
<dbReference type="PANTHER" id="PTHR43491">
    <property type="entry name" value="UDP-N-ACETYL-D-MANNOSAMINE DEHYDROGENASE"/>
    <property type="match status" value="1"/>
</dbReference>
<feature type="domain" description="UDP-glucose/GDP-mannose dehydrogenase C-terminal" evidence="3">
    <location>
        <begin position="327"/>
        <end position="423"/>
    </location>
</feature>
<dbReference type="SUPFAM" id="SSF51735">
    <property type="entry name" value="NAD(P)-binding Rossmann-fold domains"/>
    <property type="match status" value="1"/>
</dbReference>
<dbReference type="InterPro" id="IPR036220">
    <property type="entry name" value="UDP-Glc/GDP-Man_DH_C_sf"/>
</dbReference>
<sequence length="439" mass="47803">MTLKEKIEDRSAQVGVIGLGYVGLPLAMEFIRAGFKVTGIDIDESKVKQLNKGQNYIQDVADGELIAAIKSGQLQATVDFSVLSSLDAVSICVPTPLTKQKDPDISYINNVMIKLAAFIHPDMLIILESTTYPGTTRELILPKLEAQGFSAGKDFWLCFSPERIDPGNKQFGTANTPKVLGGITDQCTQHGTALYGTIVNEVVAVSSPEAAEMVKLLENTFRAINIGLANEVAIMCEKLGVDVWEVIEAAATKPFGFMKFTPGPGLGGHCIPIDPHYLSWKLKALDYDARFIQLAGEINTAMPVHVVDLVRNALNTQQKALNGSDILIAGAAYKKNVNDVRESPALDVMKLLETDGARISFYDPHVPSLRFNGRSLRGLYDLDNEQVSRADAVVILTDHDAIDFELIIAAAQLVVDTRNVYPHLKEPKLFRLGVGSASH</sequence>
<accession>A0A381NHG2</accession>
<dbReference type="Pfam" id="PF03720">
    <property type="entry name" value="UDPG_MGDP_dh_C"/>
    <property type="match status" value="1"/>
</dbReference>
<gene>
    <name evidence="4" type="ORF">METZ01_LOCUS6874</name>
</gene>
<dbReference type="GO" id="GO:0051287">
    <property type="term" value="F:NAD binding"/>
    <property type="evidence" value="ECO:0007669"/>
    <property type="project" value="InterPro"/>
</dbReference>
<dbReference type="Pfam" id="PF00984">
    <property type="entry name" value="UDPG_MGDP_dh"/>
    <property type="match status" value="1"/>
</dbReference>
<dbReference type="SUPFAM" id="SSF52413">
    <property type="entry name" value="UDP-glucose/GDP-mannose dehydrogenase C-terminal domain"/>
    <property type="match status" value="1"/>
</dbReference>
<proteinExistence type="predicted"/>
<dbReference type="InterPro" id="IPR036291">
    <property type="entry name" value="NAD(P)-bd_dom_sf"/>
</dbReference>
<dbReference type="InterPro" id="IPR014027">
    <property type="entry name" value="UDP-Glc/GDP-Man_DH_C"/>
</dbReference>
<dbReference type="Pfam" id="PF03721">
    <property type="entry name" value="UDPG_MGDP_dh_N"/>
    <property type="match status" value="1"/>
</dbReference>
<dbReference type="PANTHER" id="PTHR43491:SF1">
    <property type="entry name" value="UDP-N-ACETYL-D-MANNOSAMINE DEHYDROGENASE"/>
    <property type="match status" value="1"/>
</dbReference>
<dbReference type="InterPro" id="IPR028359">
    <property type="entry name" value="UDP_ManNAc/GlcNAc_DH"/>
</dbReference>
<keyword evidence="2" id="KW-0520">NAD</keyword>
<dbReference type="NCBIfam" id="TIGR03026">
    <property type="entry name" value="NDP-sugDHase"/>
    <property type="match status" value="1"/>
</dbReference>
<dbReference type="InterPro" id="IPR014026">
    <property type="entry name" value="UDP-Glc/GDP-Man_DH_dimer"/>
</dbReference>
<dbReference type="PIRSF" id="PIRSF000124">
    <property type="entry name" value="UDPglc_GDPman_dh"/>
    <property type="match status" value="1"/>
</dbReference>
<dbReference type="SUPFAM" id="SSF48179">
    <property type="entry name" value="6-phosphogluconate dehydrogenase C-terminal domain-like"/>
    <property type="match status" value="1"/>
</dbReference>
<evidence type="ECO:0000256" key="2">
    <source>
        <dbReference type="ARBA" id="ARBA00023027"/>
    </source>
</evidence>
<dbReference type="InterPro" id="IPR001732">
    <property type="entry name" value="UDP-Glc/GDP-Man_DH_N"/>
</dbReference>
<keyword evidence="1" id="KW-0560">Oxidoreductase</keyword>